<dbReference type="Pfam" id="PF00270">
    <property type="entry name" value="DEAD"/>
    <property type="match status" value="1"/>
</dbReference>
<feature type="domain" description="Helicase ATP-binding" evidence="14">
    <location>
        <begin position="291"/>
        <end position="453"/>
    </location>
</feature>
<dbReference type="NCBIfam" id="NF008165">
    <property type="entry name" value="PRK10917.1-3"/>
    <property type="match status" value="1"/>
</dbReference>
<dbReference type="PANTHER" id="PTHR47964:SF1">
    <property type="entry name" value="ATP-DEPENDENT DNA HELICASE HOMOLOG RECG, CHLOROPLASTIC"/>
    <property type="match status" value="1"/>
</dbReference>
<dbReference type="InterPro" id="IPR045562">
    <property type="entry name" value="RecG_dom3_C"/>
</dbReference>
<dbReference type="AlphaFoldDB" id="A0A2W2AMP8"/>
<name>A0A2W2AMP8_9HYPH</name>
<evidence type="ECO:0000256" key="8">
    <source>
        <dbReference type="ARBA" id="ARBA00023172"/>
    </source>
</evidence>
<keyword evidence="10" id="KW-0413">Isomerase</keyword>
<dbReference type="NCBIfam" id="NF008164">
    <property type="entry name" value="PRK10917.1-2"/>
    <property type="match status" value="1"/>
</dbReference>
<dbReference type="PROSITE" id="PS51194">
    <property type="entry name" value="HELICASE_CTER"/>
    <property type="match status" value="1"/>
</dbReference>
<dbReference type="Gene3D" id="2.40.50.140">
    <property type="entry name" value="Nucleic acid-binding proteins"/>
    <property type="match status" value="1"/>
</dbReference>
<dbReference type="InterPro" id="IPR004365">
    <property type="entry name" value="NA-bd_OB_tRNA"/>
</dbReference>
<dbReference type="SUPFAM" id="SSF52540">
    <property type="entry name" value="P-loop containing nucleoside triphosphate hydrolases"/>
    <property type="match status" value="2"/>
</dbReference>
<dbReference type="GO" id="GO:0043138">
    <property type="term" value="F:3'-5' DNA helicase activity"/>
    <property type="evidence" value="ECO:0007669"/>
    <property type="project" value="UniProtKB-EC"/>
</dbReference>
<dbReference type="RefSeq" id="WP_111198217.1">
    <property type="nucleotide sequence ID" value="NZ_QKVK01000004.1"/>
</dbReference>
<sequence length="705" mass="76908">MRPPLLNPLFAGAAGLKGIGAKLDKLLAGFLRPAHGTPGETTRIVDLLFHLPSGIVDRRFRPKINGLPRDGVVTVEATVMRHRPPPPGNRRVPYRVDVSDGTGPLTLVFFHAYADSIRRALPEGETRFISGKIDWFNDEPQIAHPDHIVSADEFGRMPLIEPVYPLTEGLSPKVLAKAIAQALEKLPELPEWQDLPFLQRHGWPSFQQALRTLHHPLAPTAVGLESPDRRRLAYDELLANQLALTLVRANMKRAQGRKLPGTGELRSRLIKALPYSLTNAQAEAVNDILRDMASGDRMLRLLQGDVGSGKTVVALLALATAIESGAQGALMVPTEILARQHHATLSKLCDAAGISVTLLTGREKGKTRDEILARVAAGETALVVGTHALFQEHVVFKDLGLVVIDEQHRFGVHQRLALQAKAGGATDLLVMTATPIPRTLALTVYGDMDVSKLTEKPAGRLPIDTRVIPMARMDDVIDGLARSIAQGNRAYWVCPLVEESEQVDLAAAEERFLQLASRFKGQVGLVHGRMKGPDKDRVMQEFKDGTLQLLVSTTVIEVGVDVPEATAIVIENAERFGLAQLHQLRGRVGRGSGKSSCLLLYQEPLGETAKARLSIMRETEDGFRIAEEDLRLRGAGEMLGTRQSGLPLFSMADLSTDGDLLQAARDDAQLVLNKDAKLTGPRGEALRVLLYLFERDEAIRLLSAG</sequence>
<evidence type="ECO:0000256" key="2">
    <source>
        <dbReference type="ARBA" id="ARBA00022741"/>
    </source>
</evidence>
<keyword evidence="17" id="KW-1185">Reference proteome</keyword>
<dbReference type="GO" id="GO:0006310">
    <property type="term" value="P:DNA recombination"/>
    <property type="evidence" value="ECO:0007669"/>
    <property type="project" value="UniProtKB-UniRule"/>
</dbReference>
<feature type="domain" description="Helicase C-terminal" evidence="15">
    <location>
        <begin position="472"/>
        <end position="631"/>
    </location>
</feature>
<dbReference type="Gene3D" id="3.40.50.300">
    <property type="entry name" value="P-loop containing nucleotide triphosphate hydrolases"/>
    <property type="match status" value="2"/>
</dbReference>
<dbReference type="NCBIfam" id="TIGR00643">
    <property type="entry name" value="recG"/>
    <property type="match status" value="1"/>
</dbReference>
<dbReference type="Pfam" id="PF19833">
    <property type="entry name" value="RecG_dom3_C"/>
    <property type="match status" value="1"/>
</dbReference>
<dbReference type="GO" id="GO:0005524">
    <property type="term" value="F:ATP binding"/>
    <property type="evidence" value="ECO:0007669"/>
    <property type="project" value="UniProtKB-KW"/>
</dbReference>
<evidence type="ECO:0000313" key="16">
    <source>
        <dbReference type="EMBL" id="PZF76765.1"/>
    </source>
</evidence>
<dbReference type="InterPro" id="IPR004609">
    <property type="entry name" value="ATP-dep_DNA_helicase_RecG"/>
</dbReference>
<protein>
    <recommendedName>
        <fullName evidence="13">ATP-dependent DNA helicase RecG</fullName>
        <ecNumber evidence="13">5.6.2.4</ecNumber>
    </recommendedName>
</protein>
<keyword evidence="4 13" id="KW-0378">Hydrolase</keyword>
<evidence type="ECO:0000256" key="10">
    <source>
        <dbReference type="ARBA" id="ARBA00023235"/>
    </source>
</evidence>
<dbReference type="Pfam" id="PF01336">
    <property type="entry name" value="tRNA_anti-codon"/>
    <property type="match status" value="1"/>
</dbReference>
<dbReference type="InterPro" id="IPR027417">
    <property type="entry name" value="P-loop_NTPase"/>
</dbReference>
<dbReference type="Pfam" id="PF00271">
    <property type="entry name" value="Helicase_C"/>
    <property type="match status" value="1"/>
</dbReference>
<evidence type="ECO:0000256" key="9">
    <source>
        <dbReference type="ARBA" id="ARBA00023204"/>
    </source>
</evidence>
<dbReference type="SMART" id="SM00490">
    <property type="entry name" value="HELICc"/>
    <property type="match status" value="1"/>
</dbReference>
<dbReference type="PROSITE" id="PS51192">
    <property type="entry name" value="HELICASE_ATP_BIND_1"/>
    <property type="match status" value="1"/>
</dbReference>
<comment type="catalytic activity">
    <reaction evidence="12 13">
        <text>ATP + H2O = ADP + phosphate + H(+)</text>
        <dbReference type="Rhea" id="RHEA:13065"/>
        <dbReference type="ChEBI" id="CHEBI:15377"/>
        <dbReference type="ChEBI" id="CHEBI:15378"/>
        <dbReference type="ChEBI" id="CHEBI:30616"/>
        <dbReference type="ChEBI" id="CHEBI:43474"/>
        <dbReference type="ChEBI" id="CHEBI:456216"/>
        <dbReference type="EC" id="5.6.2.4"/>
    </reaction>
</comment>
<dbReference type="CDD" id="cd04488">
    <property type="entry name" value="RecG_wedge_OBF"/>
    <property type="match status" value="1"/>
</dbReference>
<dbReference type="CDD" id="cd17992">
    <property type="entry name" value="DEXHc_RecG"/>
    <property type="match status" value="1"/>
</dbReference>
<keyword evidence="5 13" id="KW-0347">Helicase</keyword>
<evidence type="ECO:0000256" key="6">
    <source>
        <dbReference type="ARBA" id="ARBA00022840"/>
    </source>
</evidence>
<keyword evidence="7" id="KW-0238">DNA-binding</keyword>
<dbReference type="PANTHER" id="PTHR47964">
    <property type="entry name" value="ATP-DEPENDENT DNA HELICASE HOMOLOG RECG, CHLOROPLASTIC"/>
    <property type="match status" value="1"/>
</dbReference>
<dbReference type="GO" id="GO:0006281">
    <property type="term" value="P:DNA repair"/>
    <property type="evidence" value="ECO:0007669"/>
    <property type="project" value="UniProtKB-UniRule"/>
</dbReference>
<keyword evidence="6 13" id="KW-0067">ATP-binding</keyword>
<dbReference type="EC" id="5.6.2.4" evidence="13"/>
<organism evidence="16 17">
    <name type="scientific">Aestuariivirga litoralis</name>
    <dbReference type="NCBI Taxonomy" id="2650924"/>
    <lineage>
        <taxon>Bacteria</taxon>
        <taxon>Pseudomonadati</taxon>
        <taxon>Pseudomonadota</taxon>
        <taxon>Alphaproteobacteria</taxon>
        <taxon>Hyphomicrobiales</taxon>
        <taxon>Aestuariivirgaceae</taxon>
        <taxon>Aestuariivirga</taxon>
    </lineage>
</organism>
<evidence type="ECO:0000256" key="13">
    <source>
        <dbReference type="RuleBase" id="RU363016"/>
    </source>
</evidence>
<keyword evidence="9 13" id="KW-0234">DNA repair</keyword>
<dbReference type="GO" id="GO:0003677">
    <property type="term" value="F:DNA binding"/>
    <property type="evidence" value="ECO:0007669"/>
    <property type="project" value="UniProtKB-KW"/>
</dbReference>
<dbReference type="EMBL" id="QKVK01000004">
    <property type="protein sequence ID" value="PZF76765.1"/>
    <property type="molecule type" value="Genomic_DNA"/>
</dbReference>
<evidence type="ECO:0000256" key="7">
    <source>
        <dbReference type="ARBA" id="ARBA00023125"/>
    </source>
</evidence>
<dbReference type="GO" id="GO:0016887">
    <property type="term" value="F:ATP hydrolysis activity"/>
    <property type="evidence" value="ECO:0007669"/>
    <property type="project" value="RHEA"/>
</dbReference>
<comment type="catalytic activity">
    <reaction evidence="11 13">
        <text>Couples ATP hydrolysis with the unwinding of duplex DNA by translocating in the 3'-5' direction.</text>
        <dbReference type="EC" id="5.6.2.4"/>
    </reaction>
</comment>
<evidence type="ECO:0000259" key="14">
    <source>
        <dbReference type="PROSITE" id="PS51192"/>
    </source>
</evidence>
<keyword evidence="2 13" id="KW-0547">Nucleotide-binding</keyword>
<evidence type="ECO:0000256" key="3">
    <source>
        <dbReference type="ARBA" id="ARBA00022763"/>
    </source>
</evidence>
<evidence type="ECO:0000256" key="1">
    <source>
        <dbReference type="ARBA" id="ARBA00007504"/>
    </source>
</evidence>
<dbReference type="InterPro" id="IPR012340">
    <property type="entry name" value="NA-bd_OB-fold"/>
</dbReference>
<comment type="similarity">
    <text evidence="1 13">Belongs to the helicase family. RecG subfamily.</text>
</comment>
<dbReference type="InterPro" id="IPR011545">
    <property type="entry name" value="DEAD/DEAH_box_helicase_dom"/>
</dbReference>
<evidence type="ECO:0000256" key="11">
    <source>
        <dbReference type="ARBA" id="ARBA00034617"/>
    </source>
</evidence>
<dbReference type="InterPro" id="IPR014001">
    <property type="entry name" value="Helicase_ATP-bd"/>
</dbReference>
<keyword evidence="8 13" id="KW-0233">DNA recombination</keyword>
<reference evidence="17" key="1">
    <citation type="submission" date="2018-06" db="EMBL/GenBank/DDBJ databases">
        <title>Aestuariibacter litoralis strain KCTC 52945T.</title>
        <authorList>
            <person name="Li X."/>
            <person name="Salam N."/>
            <person name="Li J.-L."/>
            <person name="Chen Y.-M."/>
            <person name="Yang Z.-W."/>
            <person name="Zhang L.-Y."/>
            <person name="Han M.-X."/>
            <person name="Xiao M."/>
            <person name="Li W.-J."/>
        </authorList>
    </citation>
    <scope>NUCLEOTIDE SEQUENCE [LARGE SCALE GENOMIC DNA]</scope>
    <source>
        <strain evidence="17">KCTC 52945</strain>
    </source>
</reference>
<dbReference type="SUPFAM" id="SSF50249">
    <property type="entry name" value="Nucleic acid-binding proteins"/>
    <property type="match status" value="1"/>
</dbReference>
<evidence type="ECO:0000256" key="12">
    <source>
        <dbReference type="ARBA" id="ARBA00048988"/>
    </source>
</evidence>
<proteinExistence type="inferred from homology"/>
<comment type="function">
    <text evidence="13">Plays a critical role in recombination and DNA repair. Helps process Holliday junction intermediates to mature products by catalyzing branch migration. Has replication fork regression activity, unwinds stalled or blocked replication forks to make a HJ that can be resolved. Has a DNA unwinding activity characteristic of a DNA helicase with 3'-5' polarity.</text>
</comment>
<dbReference type="InterPro" id="IPR047112">
    <property type="entry name" value="RecG/Mfd"/>
</dbReference>
<evidence type="ECO:0000313" key="17">
    <source>
        <dbReference type="Proteomes" id="UP000248795"/>
    </source>
</evidence>
<evidence type="ECO:0000256" key="4">
    <source>
        <dbReference type="ARBA" id="ARBA00022801"/>
    </source>
</evidence>
<dbReference type="NCBIfam" id="NF008168">
    <property type="entry name" value="PRK10917.2-2"/>
    <property type="match status" value="1"/>
</dbReference>
<dbReference type="Proteomes" id="UP000248795">
    <property type="component" value="Unassembled WGS sequence"/>
</dbReference>
<dbReference type="InterPro" id="IPR001650">
    <property type="entry name" value="Helicase_C-like"/>
</dbReference>
<comment type="caution">
    <text evidence="16">The sequence shown here is derived from an EMBL/GenBank/DDBJ whole genome shotgun (WGS) entry which is preliminary data.</text>
</comment>
<gene>
    <name evidence="16" type="ORF">DK847_09835</name>
</gene>
<accession>A0A2W2AMP8</accession>
<evidence type="ECO:0000259" key="15">
    <source>
        <dbReference type="PROSITE" id="PS51194"/>
    </source>
</evidence>
<keyword evidence="3 13" id="KW-0227">DNA damage</keyword>
<evidence type="ECO:0000256" key="5">
    <source>
        <dbReference type="ARBA" id="ARBA00022806"/>
    </source>
</evidence>
<dbReference type="SMART" id="SM00487">
    <property type="entry name" value="DEXDc"/>
    <property type="match status" value="1"/>
</dbReference>